<reference evidence="1 2" key="1">
    <citation type="submission" date="2018-06" db="EMBL/GenBank/DDBJ databases">
        <authorList>
            <consortium name="Pathogen Informatics"/>
            <person name="Doyle S."/>
        </authorList>
    </citation>
    <scope>NUCLEOTIDE SEQUENCE [LARGE SCALE GENOMIC DNA]</scope>
    <source>
        <strain evidence="1 2">NCTC10571</strain>
    </source>
</reference>
<dbReference type="Proteomes" id="UP000255234">
    <property type="component" value="Unassembled WGS sequence"/>
</dbReference>
<evidence type="ECO:0000313" key="1">
    <source>
        <dbReference type="EMBL" id="STY71239.1"/>
    </source>
</evidence>
<dbReference type="EMBL" id="UGPP01000001">
    <property type="protein sequence ID" value="STY71239.1"/>
    <property type="molecule type" value="Genomic_DNA"/>
</dbReference>
<proteinExistence type="predicted"/>
<dbReference type="RefSeq" id="WP_181805658.1">
    <property type="nucleotide sequence ID" value="NZ_UGPP01000001.1"/>
</dbReference>
<protein>
    <submittedName>
        <fullName evidence="1">Uncharacterized protein</fullName>
    </submittedName>
</protein>
<sequence length="57" mass="6687">MVKKEVKKMIEKVLIEQNFPLLVKGIESICWNGGCNDEECSFYKNKKCIFPIHPAEW</sequence>
<organism evidence="1 2">
    <name type="scientific">Megamonas hypermegale</name>
    <dbReference type="NCBI Taxonomy" id="158847"/>
    <lineage>
        <taxon>Bacteria</taxon>
        <taxon>Bacillati</taxon>
        <taxon>Bacillota</taxon>
        <taxon>Negativicutes</taxon>
        <taxon>Selenomonadales</taxon>
        <taxon>Selenomonadaceae</taxon>
        <taxon>Megamonas</taxon>
    </lineage>
</organism>
<accession>A0A378NU94</accession>
<gene>
    <name evidence="1" type="ORF">NCTC10571_01395</name>
</gene>
<name>A0A378NU94_9FIRM</name>
<dbReference type="AlphaFoldDB" id="A0A378NU94"/>
<evidence type="ECO:0000313" key="2">
    <source>
        <dbReference type="Proteomes" id="UP000255234"/>
    </source>
</evidence>